<organism evidence="2">
    <name type="scientific">Kwoniella bestiolae CBS 10118</name>
    <dbReference type="NCBI Taxonomy" id="1296100"/>
    <lineage>
        <taxon>Eukaryota</taxon>
        <taxon>Fungi</taxon>
        <taxon>Dikarya</taxon>
        <taxon>Basidiomycota</taxon>
        <taxon>Agaricomycotina</taxon>
        <taxon>Tremellomycetes</taxon>
        <taxon>Tremellales</taxon>
        <taxon>Cryptococcaceae</taxon>
        <taxon>Kwoniella</taxon>
    </lineage>
</organism>
<reference evidence="3" key="4">
    <citation type="submission" date="2024-02" db="EMBL/GenBank/DDBJ databases">
        <title>Comparative genomics of Cryptococcus and Kwoniella reveals pathogenesis evolution and contrasting modes of karyotype evolution via chromosome fusion or intercentromeric recombination.</title>
        <authorList>
            <person name="Coelho M.A."/>
            <person name="David-Palma M."/>
            <person name="Shea T."/>
            <person name="Bowers K."/>
            <person name="McGinley-Smith S."/>
            <person name="Mohammad A.W."/>
            <person name="Gnirke A."/>
            <person name="Yurkov A.M."/>
            <person name="Nowrousian M."/>
            <person name="Sun S."/>
            <person name="Cuomo C.A."/>
            <person name="Heitman J."/>
        </authorList>
    </citation>
    <scope>NUCLEOTIDE SEQUENCE</scope>
    <source>
        <strain evidence="3">CBS 10118</strain>
    </source>
</reference>
<dbReference type="KEGG" id="kbi:30206629"/>
<reference evidence="2" key="1">
    <citation type="submission" date="2013-07" db="EMBL/GenBank/DDBJ databases">
        <title>The Genome Sequence of Cryptococcus bestiolae CBS10118.</title>
        <authorList>
            <consortium name="The Broad Institute Genome Sequencing Platform"/>
            <person name="Cuomo C."/>
            <person name="Litvintseva A."/>
            <person name="Chen Y."/>
            <person name="Heitman J."/>
            <person name="Sun S."/>
            <person name="Springer D."/>
            <person name="Dromer F."/>
            <person name="Young S.K."/>
            <person name="Zeng Q."/>
            <person name="Gargeya S."/>
            <person name="Fitzgerald M."/>
            <person name="Abouelleil A."/>
            <person name="Alvarado L."/>
            <person name="Berlin A.M."/>
            <person name="Chapman S.B."/>
            <person name="Dewar J."/>
            <person name="Goldberg J."/>
            <person name="Griggs A."/>
            <person name="Gujja S."/>
            <person name="Hansen M."/>
            <person name="Howarth C."/>
            <person name="Imamovic A."/>
            <person name="Larimer J."/>
            <person name="McCowan C."/>
            <person name="Murphy C."/>
            <person name="Pearson M."/>
            <person name="Priest M."/>
            <person name="Roberts A."/>
            <person name="Saif S."/>
            <person name="Shea T."/>
            <person name="Sykes S."/>
            <person name="Wortman J."/>
            <person name="Nusbaum C."/>
            <person name="Birren B."/>
        </authorList>
    </citation>
    <scope>NUCLEOTIDE SEQUENCE [LARGE SCALE GENOMIC DNA]</scope>
    <source>
        <strain evidence="2">CBS 10118</strain>
    </source>
</reference>
<accession>A0A1B9G8M5</accession>
<evidence type="ECO:0000313" key="3">
    <source>
        <dbReference type="EMBL" id="WVW81534.1"/>
    </source>
</evidence>
<dbReference type="Proteomes" id="UP000092730">
    <property type="component" value="Chromosome 2"/>
</dbReference>
<evidence type="ECO:0000259" key="1">
    <source>
        <dbReference type="Pfam" id="PF01370"/>
    </source>
</evidence>
<dbReference type="VEuPathDB" id="FungiDB:I302_02230"/>
<evidence type="ECO:0000313" key="4">
    <source>
        <dbReference type="Proteomes" id="UP000092730"/>
    </source>
</evidence>
<dbReference type="STRING" id="1296100.A0A1B9G8M5"/>
<dbReference type="RefSeq" id="XP_019048458.1">
    <property type="nucleotide sequence ID" value="XM_019188896.1"/>
</dbReference>
<dbReference type="InterPro" id="IPR001509">
    <property type="entry name" value="Epimerase_deHydtase"/>
</dbReference>
<gene>
    <name evidence="2" type="ORF">I302_02230</name>
    <name evidence="3" type="ORF">I302_103529</name>
</gene>
<dbReference type="PANTHER" id="PTHR12126">
    <property type="entry name" value="NADH-UBIQUINONE OXIDOREDUCTASE 39 KDA SUBUNIT-RELATED"/>
    <property type="match status" value="1"/>
</dbReference>
<sequence>MSAAVPKLLVVGGNGFLGSAICKAAVSKGWQVSSMSSSGKPYTTPAGHTPTWSTKVHWSQADAFDSSTYTDLIKDQTSVVHTLGILLEDTGYKRSIREGDLLGLAGSLVRSTNLGGGGGNGNPLKGTEEKKRGYEGMNRDSAIKVLDTFLSSSSSSTTPTRIPKQFIYISAADAFRPLIPSRYIETKREAEIDIARRCQEYNQARSQYNVDEKVKPIFIRPGLMYHPHIRPLSTLPAFLIDLSSKLSLRTGIPNPFSSKSPLYGALESLRTFPLHVDHVAASVLKCIEESRASTNTSTGEEQVESGWGGARVVEVPVMREWAGLGVRKGGNALKQ</sequence>
<reference evidence="3" key="2">
    <citation type="submission" date="2013-07" db="EMBL/GenBank/DDBJ databases">
        <authorList>
            <consortium name="The Broad Institute Genome Sequencing Platform"/>
            <person name="Cuomo C."/>
            <person name="Litvintseva A."/>
            <person name="Chen Y."/>
            <person name="Heitman J."/>
            <person name="Sun S."/>
            <person name="Springer D."/>
            <person name="Dromer F."/>
            <person name="Young S.K."/>
            <person name="Zeng Q."/>
            <person name="Gargeya S."/>
            <person name="Fitzgerald M."/>
            <person name="Abouelleil A."/>
            <person name="Alvarado L."/>
            <person name="Berlin A.M."/>
            <person name="Chapman S.B."/>
            <person name="Dewar J."/>
            <person name="Goldberg J."/>
            <person name="Griggs A."/>
            <person name="Gujja S."/>
            <person name="Hansen M."/>
            <person name="Howarth C."/>
            <person name="Imamovic A."/>
            <person name="Larimer J."/>
            <person name="McCowan C."/>
            <person name="Murphy C."/>
            <person name="Pearson M."/>
            <person name="Priest M."/>
            <person name="Roberts A."/>
            <person name="Saif S."/>
            <person name="Shea T."/>
            <person name="Sykes S."/>
            <person name="Wortman J."/>
            <person name="Nusbaum C."/>
            <person name="Birren B."/>
        </authorList>
    </citation>
    <scope>NUCLEOTIDE SEQUENCE</scope>
    <source>
        <strain evidence="3">CBS 10118</strain>
    </source>
</reference>
<evidence type="ECO:0000313" key="2">
    <source>
        <dbReference type="EMBL" id="OCF27388.1"/>
    </source>
</evidence>
<dbReference type="Gene3D" id="3.40.50.720">
    <property type="entry name" value="NAD(P)-binding Rossmann-like Domain"/>
    <property type="match status" value="1"/>
</dbReference>
<dbReference type="GO" id="GO:0005739">
    <property type="term" value="C:mitochondrion"/>
    <property type="evidence" value="ECO:0007669"/>
    <property type="project" value="TreeGrafter"/>
</dbReference>
<dbReference type="SUPFAM" id="SSF51735">
    <property type="entry name" value="NAD(P)-binding Rossmann-fold domains"/>
    <property type="match status" value="1"/>
</dbReference>
<dbReference type="InterPro" id="IPR036291">
    <property type="entry name" value="NAD(P)-bd_dom_sf"/>
</dbReference>
<dbReference type="AlphaFoldDB" id="A0A1B9G8M5"/>
<dbReference type="EMBL" id="KI894019">
    <property type="protein sequence ID" value="OCF27388.1"/>
    <property type="molecule type" value="Genomic_DNA"/>
</dbReference>
<reference evidence="2" key="3">
    <citation type="submission" date="2014-01" db="EMBL/GenBank/DDBJ databases">
        <title>Evolution of pathogenesis and genome organization in the Tremellales.</title>
        <authorList>
            <person name="Cuomo C."/>
            <person name="Litvintseva A."/>
            <person name="Heitman J."/>
            <person name="Chen Y."/>
            <person name="Sun S."/>
            <person name="Springer D."/>
            <person name="Dromer F."/>
            <person name="Young S."/>
            <person name="Zeng Q."/>
            <person name="Chapman S."/>
            <person name="Gujja S."/>
            <person name="Saif S."/>
            <person name="Birren B."/>
        </authorList>
    </citation>
    <scope>NUCLEOTIDE SEQUENCE</scope>
    <source>
        <strain evidence="2">CBS 10118</strain>
    </source>
</reference>
<proteinExistence type="predicted"/>
<dbReference type="GeneID" id="30206629"/>
<dbReference type="GO" id="GO:0044877">
    <property type="term" value="F:protein-containing complex binding"/>
    <property type="evidence" value="ECO:0007669"/>
    <property type="project" value="TreeGrafter"/>
</dbReference>
<dbReference type="InterPro" id="IPR051207">
    <property type="entry name" value="ComplexI_NDUFA9_subunit"/>
</dbReference>
<dbReference type="Pfam" id="PF01370">
    <property type="entry name" value="Epimerase"/>
    <property type="match status" value="1"/>
</dbReference>
<dbReference type="OrthoDB" id="276721at2759"/>
<name>A0A1B9G8M5_9TREE</name>
<dbReference type="PANTHER" id="PTHR12126:SF16">
    <property type="entry name" value="MIOREX COMPLEX COMPONENT 2"/>
    <property type="match status" value="1"/>
</dbReference>
<dbReference type="EMBL" id="CP144542">
    <property type="protein sequence ID" value="WVW81534.1"/>
    <property type="molecule type" value="Genomic_DNA"/>
</dbReference>
<protein>
    <submittedName>
        <fullName evidence="2">Mitochondrial protein</fullName>
    </submittedName>
</protein>
<feature type="domain" description="NAD-dependent epimerase/dehydratase" evidence="1">
    <location>
        <begin position="9"/>
        <end position="82"/>
    </location>
</feature>
<keyword evidence="4" id="KW-1185">Reference proteome</keyword>